<dbReference type="OrthoDB" id="440325at2759"/>
<sequence length="69" mass="8144">MIYDTAQRARLSSKAKFDVFRKAQIAPVEYLVKDNEHRFKDAMKAYFGRPYLDTKLFDFGIVYTEARMA</sequence>
<dbReference type="STRING" id="154538.A0A1M2W4Z2"/>
<gene>
    <name evidence="1" type="ORF">TRAPUB_8577</name>
</gene>
<reference evidence="1 2" key="1">
    <citation type="submission" date="2016-10" db="EMBL/GenBank/DDBJ databases">
        <title>Genome sequence of the basidiomycete white-rot fungus Trametes pubescens.</title>
        <authorList>
            <person name="Makela M.R."/>
            <person name="Granchi Z."/>
            <person name="Peng M."/>
            <person name="De Vries R.P."/>
            <person name="Grigoriev I."/>
            <person name="Riley R."/>
            <person name="Hilden K."/>
        </authorList>
    </citation>
    <scope>NUCLEOTIDE SEQUENCE [LARGE SCALE GENOMIC DNA]</scope>
    <source>
        <strain evidence="1 2">FBCC735</strain>
    </source>
</reference>
<comment type="caution">
    <text evidence="1">The sequence shown here is derived from an EMBL/GenBank/DDBJ whole genome shotgun (WGS) entry which is preliminary data.</text>
</comment>
<dbReference type="AlphaFoldDB" id="A0A1M2W4Z2"/>
<evidence type="ECO:0000313" key="1">
    <source>
        <dbReference type="EMBL" id="OJT14863.1"/>
    </source>
</evidence>
<organism evidence="1 2">
    <name type="scientific">Trametes pubescens</name>
    <name type="common">White-rot fungus</name>
    <dbReference type="NCBI Taxonomy" id="154538"/>
    <lineage>
        <taxon>Eukaryota</taxon>
        <taxon>Fungi</taxon>
        <taxon>Dikarya</taxon>
        <taxon>Basidiomycota</taxon>
        <taxon>Agaricomycotina</taxon>
        <taxon>Agaricomycetes</taxon>
        <taxon>Polyporales</taxon>
        <taxon>Polyporaceae</taxon>
        <taxon>Trametes</taxon>
    </lineage>
</organism>
<evidence type="ECO:0000313" key="2">
    <source>
        <dbReference type="Proteomes" id="UP000184267"/>
    </source>
</evidence>
<keyword evidence="2" id="KW-1185">Reference proteome</keyword>
<dbReference type="EMBL" id="MNAD01000230">
    <property type="protein sequence ID" value="OJT14863.1"/>
    <property type="molecule type" value="Genomic_DNA"/>
</dbReference>
<protein>
    <submittedName>
        <fullName evidence="1">Uncharacterized protein</fullName>
    </submittedName>
</protein>
<proteinExistence type="predicted"/>
<name>A0A1M2W4Z2_TRAPU</name>
<dbReference type="Proteomes" id="UP000184267">
    <property type="component" value="Unassembled WGS sequence"/>
</dbReference>
<accession>A0A1M2W4Z2</accession>